<gene>
    <name evidence="1" type="ORF">HPB50_023497</name>
</gene>
<reference evidence="1" key="1">
    <citation type="submission" date="2020-05" db="EMBL/GenBank/DDBJ databases">
        <title>Large-scale comparative analyses of tick genomes elucidate their genetic diversity and vector capacities.</title>
        <authorList>
            <person name="Jia N."/>
            <person name="Wang J."/>
            <person name="Shi W."/>
            <person name="Du L."/>
            <person name="Sun Y."/>
            <person name="Zhan W."/>
            <person name="Jiang J."/>
            <person name="Wang Q."/>
            <person name="Zhang B."/>
            <person name="Ji P."/>
            <person name="Sakyi L.B."/>
            <person name="Cui X."/>
            <person name="Yuan T."/>
            <person name="Jiang B."/>
            <person name="Yang W."/>
            <person name="Lam T.T.-Y."/>
            <person name="Chang Q."/>
            <person name="Ding S."/>
            <person name="Wang X."/>
            <person name="Zhu J."/>
            <person name="Ruan X."/>
            <person name="Zhao L."/>
            <person name="Wei J."/>
            <person name="Que T."/>
            <person name="Du C."/>
            <person name="Cheng J."/>
            <person name="Dai P."/>
            <person name="Han X."/>
            <person name="Huang E."/>
            <person name="Gao Y."/>
            <person name="Liu J."/>
            <person name="Shao H."/>
            <person name="Ye R."/>
            <person name="Li L."/>
            <person name="Wei W."/>
            <person name="Wang X."/>
            <person name="Wang C."/>
            <person name="Yang T."/>
            <person name="Huo Q."/>
            <person name="Li W."/>
            <person name="Guo W."/>
            <person name="Chen H."/>
            <person name="Zhou L."/>
            <person name="Ni X."/>
            <person name="Tian J."/>
            <person name="Zhou Y."/>
            <person name="Sheng Y."/>
            <person name="Liu T."/>
            <person name="Pan Y."/>
            <person name="Xia L."/>
            <person name="Li J."/>
            <person name="Zhao F."/>
            <person name="Cao W."/>
        </authorList>
    </citation>
    <scope>NUCLEOTIDE SEQUENCE</scope>
    <source>
        <strain evidence="1">Hyas-2018</strain>
    </source>
</reference>
<dbReference type="Proteomes" id="UP000821845">
    <property type="component" value="Chromosome 5"/>
</dbReference>
<accession>A0ACB7S975</accession>
<protein>
    <submittedName>
        <fullName evidence="1">Uncharacterized protein</fullName>
    </submittedName>
</protein>
<comment type="caution">
    <text evidence="1">The sequence shown here is derived from an EMBL/GenBank/DDBJ whole genome shotgun (WGS) entry which is preliminary data.</text>
</comment>
<dbReference type="EMBL" id="CM023485">
    <property type="protein sequence ID" value="KAH6931298.1"/>
    <property type="molecule type" value="Genomic_DNA"/>
</dbReference>
<proteinExistence type="predicted"/>
<sequence>MIEWACSSSQQEPSSRRHPPPPMASASTPPGLEESRTDSRQPSRPPFFGVVPRYDAYLRLSPPEDVAKASVPGWPSLNPGSSPAA</sequence>
<name>A0ACB7S975_HYAAI</name>
<evidence type="ECO:0000313" key="2">
    <source>
        <dbReference type="Proteomes" id="UP000821845"/>
    </source>
</evidence>
<keyword evidence="2" id="KW-1185">Reference proteome</keyword>
<evidence type="ECO:0000313" key="1">
    <source>
        <dbReference type="EMBL" id="KAH6931298.1"/>
    </source>
</evidence>
<organism evidence="1 2">
    <name type="scientific">Hyalomma asiaticum</name>
    <name type="common">Tick</name>
    <dbReference type="NCBI Taxonomy" id="266040"/>
    <lineage>
        <taxon>Eukaryota</taxon>
        <taxon>Metazoa</taxon>
        <taxon>Ecdysozoa</taxon>
        <taxon>Arthropoda</taxon>
        <taxon>Chelicerata</taxon>
        <taxon>Arachnida</taxon>
        <taxon>Acari</taxon>
        <taxon>Parasitiformes</taxon>
        <taxon>Ixodida</taxon>
        <taxon>Ixodoidea</taxon>
        <taxon>Ixodidae</taxon>
        <taxon>Hyalomminae</taxon>
        <taxon>Hyalomma</taxon>
    </lineage>
</organism>